<evidence type="ECO:0000256" key="1">
    <source>
        <dbReference type="ARBA" id="ARBA00022679"/>
    </source>
</evidence>
<dbReference type="eggNOG" id="COG0204">
    <property type="taxonomic scope" value="Bacteria"/>
</dbReference>
<dbReference type="GO" id="GO:0006654">
    <property type="term" value="P:phosphatidic acid biosynthetic process"/>
    <property type="evidence" value="ECO:0007669"/>
    <property type="project" value="TreeGrafter"/>
</dbReference>
<organism evidence="4 5">
    <name type="scientific">Granulicatella elegans ATCC 700633</name>
    <dbReference type="NCBI Taxonomy" id="626369"/>
    <lineage>
        <taxon>Bacteria</taxon>
        <taxon>Bacillati</taxon>
        <taxon>Bacillota</taxon>
        <taxon>Bacilli</taxon>
        <taxon>Lactobacillales</taxon>
        <taxon>Carnobacteriaceae</taxon>
        <taxon>Granulicatella</taxon>
    </lineage>
</organism>
<name>D0BK77_9LACT</name>
<feature type="domain" description="Phospholipid/glycerol acyltransferase" evidence="3">
    <location>
        <begin position="35"/>
        <end position="145"/>
    </location>
</feature>
<reference evidence="4" key="2">
    <citation type="submission" date="2011-10" db="EMBL/GenBank/DDBJ databases">
        <title>The Genome Sequence of Granulicatella elegans ATCC 700633.</title>
        <authorList>
            <consortium name="The Broad Institute Genome Sequencing Platform"/>
            <consortium name="The Broad Institute Genome Sequencing Center for Infectious Disease"/>
            <person name="Earl A."/>
            <person name="Ward D."/>
            <person name="Feldgarden M."/>
            <person name="Gevers D."/>
            <person name="Sibley C.D."/>
            <person name="Field T.R."/>
            <person name="Grinwis M."/>
            <person name="Eshaghurshan C.S."/>
            <person name="Surette M.G."/>
            <person name="Young S.K."/>
            <person name="Zeng Q."/>
            <person name="Gargeya S."/>
            <person name="Fitzgerald M."/>
            <person name="Haas B."/>
            <person name="Abouelleil A."/>
            <person name="Alvarado L."/>
            <person name="Arachchi H.M."/>
            <person name="Berlin A."/>
            <person name="Brown A."/>
            <person name="Chapman S.B."/>
            <person name="Chen Z."/>
            <person name="Dunbar C."/>
            <person name="Freedman E."/>
            <person name="Gearin G."/>
            <person name="Goldberg J."/>
            <person name="Griggs A."/>
            <person name="Gujja S."/>
            <person name="Heiman D."/>
            <person name="Howarth C."/>
            <person name="Larson L."/>
            <person name="Lui A."/>
            <person name="MacDonald P.J.P."/>
            <person name="Montmayeur A."/>
            <person name="Murphy C."/>
            <person name="Neiman D."/>
            <person name="Pearson M."/>
            <person name="Priest M."/>
            <person name="Roberts A."/>
            <person name="Saif S."/>
            <person name="Shea T."/>
            <person name="Shenoy N."/>
            <person name="Sisk P."/>
            <person name="Stolte C."/>
            <person name="Sykes S."/>
            <person name="Wortman J."/>
            <person name="Nusbaum C."/>
            <person name="Birren B."/>
        </authorList>
    </citation>
    <scope>NUCLEOTIDE SEQUENCE [LARGE SCALE GENOMIC DNA]</scope>
    <source>
        <strain evidence="4">ATCC 700633</strain>
    </source>
</reference>
<dbReference type="PANTHER" id="PTHR10434">
    <property type="entry name" value="1-ACYL-SN-GLYCEROL-3-PHOSPHATE ACYLTRANSFERASE"/>
    <property type="match status" value="1"/>
</dbReference>
<evidence type="ECO:0000313" key="5">
    <source>
        <dbReference type="Proteomes" id="UP000002939"/>
    </source>
</evidence>
<dbReference type="InterPro" id="IPR002123">
    <property type="entry name" value="Plipid/glycerol_acylTrfase"/>
</dbReference>
<gene>
    <name evidence="4" type="ORF">HMPREF0446_00362</name>
</gene>
<dbReference type="EMBL" id="ACRF02000013">
    <property type="protein sequence ID" value="EEW93480.1"/>
    <property type="molecule type" value="Genomic_DNA"/>
</dbReference>
<dbReference type="SMART" id="SM00563">
    <property type="entry name" value="PlsC"/>
    <property type="match status" value="1"/>
</dbReference>
<comment type="caution">
    <text evidence="4">The sequence shown here is derived from an EMBL/GenBank/DDBJ whole genome shotgun (WGS) entry which is preliminary data.</text>
</comment>
<protein>
    <submittedName>
        <fullName evidence="4">1-acylglycerol-3-phosphate O-acyltransferase</fullName>
    </submittedName>
</protein>
<evidence type="ECO:0000256" key="2">
    <source>
        <dbReference type="ARBA" id="ARBA00023315"/>
    </source>
</evidence>
<dbReference type="STRING" id="626369.HMPREF0446_00362"/>
<reference evidence="4" key="1">
    <citation type="submission" date="2009-09" db="EMBL/GenBank/DDBJ databases">
        <authorList>
            <consortium name="The Broad Institute Genome Sequencing Platform"/>
            <person name="Ward D."/>
            <person name="Feldgarden M."/>
            <person name="Earl A."/>
            <person name="Young S.K."/>
            <person name="Zeng Q."/>
            <person name="Koehrsen M."/>
            <person name="Alvarado L."/>
            <person name="Berlin A."/>
            <person name="Bochicchio J."/>
            <person name="Borenstein D."/>
            <person name="Chapman S.B."/>
            <person name="Chen Z."/>
            <person name="Engels R."/>
            <person name="Freedman E."/>
            <person name="Gellesch M."/>
            <person name="Goldberg J."/>
            <person name="Griggs A."/>
            <person name="Gujja S."/>
            <person name="Heilman E."/>
            <person name="Heiman D."/>
            <person name="Hepburn T."/>
            <person name="Howarth C."/>
            <person name="Jen D."/>
            <person name="Larson L."/>
            <person name="Lewis B."/>
            <person name="Mehta T."/>
            <person name="Park D."/>
            <person name="Pearson M."/>
            <person name="Roberts A."/>
            <person name="Saif S."/>
            <person name="Shea T."/>
            <person name="Shenoy N."/>
            <person name="Sisk P."/>
            <person name="Stolte C."/>
            <person name="Sykes S."/>
            <person name="Thomson T."/>
            <person name="Walk T."/>
            <person name="White J."/>
            <person name="Yandava C."/>
            <person name="Sibley C.D."/>
            <person name="Field T.R."/>
            <person name="Grinwis M."/>
            <person name="Eshaghurshan C.S."/>
            <person name="Surette M.G."/>
            <person name="Haas B."/>
            <person name="Nusbaum C."/>
            <person name="Birren B."/>
        </authorList>
    </citation>
    <scope>NUCLEOTIDE SEQUENCE [LARGE SCALE GENOMIC DNA]</scope>
    <source>
        <strain evidence="4">ATCC 700633</strain>
    </source>
</reference>
<dbReference type="CDD" id="cd07989">
    <property type="entry name" value="LPLAT_AGPAT-like"/>
    <property type="match status" value="1"/>
</dbReference>
<dbReference type="Proteomes" id="UP000002939">
    <property type="component" value="Unassembled WGS sequence"/>
</dbReference>
<sequence length="209" mass="23936">MIYKITIFIVRLLIILLNGFTKVTGLENLPKDSGYVIVAPHRSWLDPVLIAIAVYPKSLVLMAKQELFKPKPFAWFIRQLGAFPVNREKPGPSAIKHPVTQIKEHQKALVIFPTGTRYSNEMKGGAVTIARMAKVPIVPIVYQGPFTFMNILKRQKMFVKIGEPIHLPEGRLSKEELAQYDELLIQKFDELDKEINPNFVYVIPEKKRK</sequence>
<dbReference type="SUPFAM" id="SSF69593">
    <property type="entry name" value="Glycerol-3-phosphate (1)-acyltransferase"/>
    <property type="match status" value="1"/>
</dbReference>
<accession>D0BK77</accession>
<keyword evidence="5" id="KW-1185">Reference proteome</keyword>
<dbReference type="GO" id="GO:0003841">
    <property type="term" value="F:1-acylglycerol-3-phosphate O-acyltransferase activity"/>
    <property type="evidence" value="ECO:0007669"/>
    <property type="project" value="TreeGrafter"/>
</dbReference>
<dbReference type="OrthoDB" id="9803035at2"/>
<dbReference type="RefSeq" id="WP_006702636.1">
    <property type="nucleotide sequence ID" value="NZ_KI391971.1"/>
</dbReference>
<evidence type="ECO:0000313" key="4">
    <source>
        <dbReference type="EMBL" id="EEW93480.1"/>
    </source>
</evidence>
<proteinExistence type="predicted"/>
<dbReference type="PANTHER" id="PTHR10434:SF40">
    <property type="entry name" value="1-ACYL-SN-GLYCEROL-3-PHOSPHATE ACYLTRANSFERASE"/>
    <property type="match status" value="1"/>
</dbReference>
<keyword evidence="2" id="KW-0012">Acyltransferase</keyword>
<dbReference type="Pfam" id="PF01553">
    <property type="entry name" value="Acyltransferase"/>
    <property type="match status" value="1"/>
</dbReference>
<evidence type="ECO:0000259" key="3">
    <source>
        <dbReference type="SMART" id="SM00563"/>
    </source>
</evidence>
<dbReference type="AlphaFoldDB" id="D0BK77"/>
<keyword evidence="1" id="KW-0808">Transferase</keyword>
<dbReference type="HOGENOM" id="CLU_027938_4_3_9"/>